<dbReference type="PANTHER" id="PTHR30543:SF21">
    <property type="entry name" value="NAD(P)H-DEPENDENT FMN REDUCTASE LOT6"/>
    <property type="match status" value="1"/>
</dbReference>
<evidence type="ECO:0000259" key="1">
    <source>
        <dbReference type="Pfam" id="PF03358"/>
    </source>
</evidence>
<gene>
    <name evidence="2" type="ORF">AAEO60_11035</name>
</gene>
<dbReference type="InterPro" id="IPR005025">
    <property type="entry name" value="FMN_Rdtase-like_dom"/>
</dbReference>
<comment type="caution">
    <text evidence="2">The sequence shown here is derived from an EMBL/GenBank/DDBJ whole genome shotgun (WGS) entry which is preliminary data.</text>
</comment>
<dbReference type="RefSeq" id="WP_341673765.1">
    <property type="nucleotide sequence ID" value="NZ_JBBYHV010000002.1"/>
</dbReference>
<dbReference type="EMBL" id="JBBYHV010000002">
    <property type="protein sequence ID" value="MEL1251205.1"/>
    <property type="molecule type" value="Genomic_DNA"/>
</dbReference>
<accession>A0ABU9IFK3</accession>
<name>A0ABU9IFK3_9SPHN</name>
<proteinExistence type="predicted"/>
<keyword evidence="2" id="KW-0560">Oxidoreductase</keyword>
<dbReference type="EC" id="1.-.-.-" evidence="2"/>
<dbReference type="Pfam" id="PF03358">
    <property type="entry name" value="FMN_red"/>
    <property type="match status" value="1"/>
</dbReference>
<dbReference type="Proteomes" id="UP001497045">
    <property type="component" value="Unassembled WGS sequence"/>
</dbReference>
<dbReference type="GO" id="GO:0016491">
    <property type="term" value="F:oxidoreductase activity"/>
    <property type="evidence" value="ECO:0007669"/>
    <property type="project" value="UniProtKB-KW"/>
</dbReference>
<evidence type="ECO:0000313" key="2">
    <source>
        <dbReference type="EMBL" id="MEL1251205.1"/>
    </source>
</evidence>
<feature type="domain" description="NADPH-dependent FMN reductase-like" evidence="1">
    <location>
        <begin position="4"/>
        <end position="125"/>
    </location>
</feature>
<protein>
    <submittedName>
        <fullName evidence="2">NAD(P)H-dependent oxidoreductase</fullName>
        <ecNumber evidence="2">1.-.-.-</ecNumber>
    </submittedName>
</protein>
<dbReference type="PANTHER" id="PTHR30543">
    <property type="entry name" value="CHROMATE REDUCTASE"/>
    <property type="match status" value="1"/>
</dbReference>
<sequence length="175" mass="19276">MSRKILAFAASNSSVSINRQLVEYAASLLEDAEIETLDIHEFEMPLYRHDREEESGIPQLAHDFRDRLASADALLIGLAEHNGHYPAAFKNLFDWCTRIDRDVWQGKPMVLLATSGGPGGAGRVLDIAATAAPVFGGDLRGTWSLPQFYDAFDMEAGELHNPEHVTALKDVLAKL</sequence>
<keyword evidence="3" id="KW-1185">Reference proteome</keyword>
<dbReference type="Gene3D" id="3.40.50.360">
    <property type="match status" value="1"/>
</dbReference>
<evidence type="ECO:0000313" key="3">
    <source>
        <dbReference type="Proteomes" id="UP001497045"/>
    </source>
</evidence>
<dbReference type="SUPFAM" id="SSF52218">
    <property type="entry name" value="Flavoproteins"/>
    <property type="match status" value="1"/>
</dbReference>
<organism evidence="2 3">
    <name type="scientific">Aurantiacibacter gilvus</name>
    <dbReference type="NCBI Taxonomy" id="3139141"/>
    <lineage>
        <taxon>Bacteria</taxon>
        <taxon>Pseudomonadati</taxon>
        <taxon>Pseudomonadota</taxon>
        <taxon>Alphaproteobacteria</taxon>
        <taxon>Sphingomonadales</taxon>
        <taxon>Erythrobacteraceae</taxon>
        <taxon>Aurantiacibacter</taxon>
    </lineage>
</organism>
<dbReference type="InterPro" id="IPR050712">
    <property type="entry name" value="NAD(P)H-dep_reductase"/>
</dbReference>
<dbReference type="InterPro" id="IPR029039">
    <property type="entry name" value="Flavoprotein-like_sf"/>
</dbReference>
<reference evidence="2 3" key="1">
    <citation type="submission" date="2024-04" db="EMBL/GenBank/DDBJ databases">
        <title>Aurantiacibacter sp. DGU6 16S ribosomal RNA gene Genome sequencing and assembly.</title>
        <authorList>
            <person name="Park S."/>
        </authorList>
    </citation>
    <scope>NUCLEOTIDE SEQUENCE [LARGE SCALE GENOMIC DNA]</scope>
    <source>
        <strain evidence="2 3">DGU6</strain>
    </source>
</reference>